<gene>
    <name evidence="2" type="ORF">AV530_004353</name>
</gene>
<organism evidence="2 3">
    <name type="scientific">Patagioenas fasciata monilis</name>
    <dbReference type="NCBI Taxonomy" id="372326"/>
    <lineage>
        <taxon>Eukaryota</taxon>
        <taxon>Metazoa</taxon>
        <taxon>Chordata</taxon>
        <taxon>Craniata</taxon>
        <taxon>Vertebrata</taxon>
        <taxon>Euteleostomi</taxon>
        <taxon>Archelosauria</taxon>
        <taxon>Archosauria</taxon>
        <taxon>Dinosauria</taxon>
        <taxon>Saurischia</taxon>
        <taxon>Theropoda</taxon>
        <taxon>Coelurosauria</taxon>
        <taxon>Aves</taxon>
        <taxon>Neognathae</taxon>
        <taxon>Neoaves</taxon>
        <taxon>Columbimorphae</taxon>
        <taxon>Columbiformes</taxon>
        <taxon>Columbidae</taxon>
        <taxon>Patagioenas</taxon>
    </lineage>
</organism>
<dbReference type="AlphaFoldDB" id="A0A1V4K979"/>
<evidence type="ECO:0008006" key="4">
    <source>
        <dbReference type="Google" id="ProtNLM"/>
    </source>
</evidence>
<evidence type="ECO:0000256" key="1">
    <source>
        <dbReference type="SAM" id="SignalP"/>
    </source>
</evidence>
<reference evidence="2 3" key="1">
    <citation type="submission" date="2016-02" db="EMBL/GenBank/DDBJ databases">
        <title>Band-tailed pigeon sequencing and assembly.</title>
        <authorList>
            <person name="Soares A.E."/>
            <person name="Novak B.J."/>
            <person name="Rice E.S."/>
            <person name="O'Connell B."/>
            <person name="Chang D."/>
            <person name="Weber S."/>
            <person name="Shapiro B."/>
        </authorList>
    </citation>
    <scope>NUCLEOTIDE SEQUENCE [LARGE SCALE GENOMIC DNA]</scope>
    <source>
        <strain evidence="2">BTP2013</strain>
        <tissue evidence="2">Blood</tissue>
    </source>
</reference>
<keyword evidence="3" id="KW-1185">Reference proteome</keyword>
<evidence type="ECO:0000313" key="2">
    <source>
        <dbReference type="EMBL" id="OPJ80984.1"/>
    </source>
</evidence>
<keyword evidence="1" id="KW-0732">Signal</keyword>
<name>A0A1V4K979_PATFA</name>
<accession>A0A1V4K979</accession>
<comment type="caution">
    <text evidence="2">The sequence shown here is derived from an EMBL/GenBank/DDBJ whole genome shotgun (WGS) entry which is preliminary data.</text>
</comment>
<dbReference type="Proteomes" id="UP000190648">
    <property type="component" value="Unassembled WGS sequence"/>
</dbReference>
<sequence length="70" mass="8214">MRCFLAWLSLFAKLCRCRRELILHREARQPCNPTGVEAFSSFWVKIQALLKKHCIPCKLNQDLEPNLTNI</sequence>
<feature type="signal peptide" evidence="1">
    <location>
        <begin position="1"/>
        <end position="17"/>
    </location>
</feature>
<proteinExistence type="predicted"/>
<evidence type="ECO:0000313" key="3">
    <source>
        <dbReference type="Proteomes" id="UP000190648"/>
    </source>
</evidence>
<feature type="chain" id="PRO_5012415099" description="Secreted protein" evidence="1">
    <location>
        <begin position="18"/>
        <end position="70"/>
    </location>
</feature>
<dbReference type="EMBL" id="LSYS01004144">
    <property type="protein sequence ID" value="OPJ80984.1"/>
    <property type="molecule type" value="Genomic_DNA"/>
</dbReference>
<protein>
    <recommendedName>
        <fullName evidence="4">Secreted protein</fullName>
    </recommendedName>
</protein>